<accession>A0A517MGK6</accession>
<keyword evidence="2" id="KW-0560">Oxidoreductase</keyword>
<dbReference type="RefSeq" id="WP_145352080.1">
    <property type="nucleotide sequence ID" value="NZ_CP036262.1"/>
</dbReference>
<dbReference type="EMBL" id="CP036262">
    <property type="protein sequence ID" value="QDS94018.1"/>
    <property type="molecule type" value="Genomic_DNA"/>
</dbReference>
<dbReference type="SUPFAM" id="SSF56796">
    <property type="entry name" value="Dehydroquinate synthase-like"/>
    <property type="match status" value="1"/>
</dbReference>
<dbReference type="InterPro" id="IPR056798">
    <property type="entry name" value="ADH_Fe_C"/>
</dbReference>
<dbReference type="Gene3D" id="3.40.50.1970">
    <property type="match status" value="1"/>
</dbReference>
<organism evidence="5 6">
    <name type="scientific">Roseimaritima multifibrata</name>
    <dbReference type="NCBI Taxonomy" id="1930274"/>
    <lineage>
        <taxon>Bacteria</taxon>
        <taxon>Pseudomonadati</taxon>
        <taxon>Planctomycetota</taxon>
        <taxon>Planctomycetia</taxon>
        <taxon>Pirellulales</taxon>
        <taxon>Pirellulaceae</taxon>
        <taxon>Roseimaritima</taxon>
    </lineage>
</organism>
<dbReference type="OrthoDB" id="9804734at2"/>
<dbReference type="FunFam" id="3.40.50.1970:FF:000003">
    <property type="entry name" value="Alcohol dehydrogenase, iron-containing"/>
    <property type="match status" value="1"/>
</dbReference>
<evidence type="ECO:0000313" key="6">
    <source>
        <dbReference type="Proteomes" id="UP000320672"/>
    </source>
</evidence>
<dbReference type="GO" id="GO:0017000">
    <property type="term" value="P:antibiotic biosynthetic process"/>
    <property type="evidence" value="ECO:0007669"/>
    <property type="project" value="InterPro"/>
</dbReference>
<dbReference type="GO" id="GO:0046872">
    <property type="term" value="F:metal ion binding"/>
    <property type="evidence" value="ECO:0007669"/>
    <property type="project" value="InterPro"/>
</dbReference>
<dbReference type="Gene3D" id="1.20.1090.10">
    <property type="entry name" value="Dehydroquinate synthase-like - alpha domain"/>
    <property type="match status" value="1"/>
</dbReference>
<evidence type="ECO:0000259" key="3">
    <source>
        <dbReference type="Pfam" id="PF00465"/>
    </source>
</evidence>
<dbReference type="Pfam" id="PF25137">
    <property type="entry name" value="ADH_Fe_C"/>
    <property type="match status" value="1"/>
</dbReference>
<dbReference type="InterPro" id="IPR018211">
    <property type="entry name" value="ADH_Fe_CS"/>
</dbReference>
<evidence type="ECO:0000256" key="1">
    <source>
        <dbReference type="ARBA" id="ARBA00007358"/>
    </source>
</evidence>
<dbReference type="CDD" id="cd08182">
    <property type="entry name" value="HEPD"/>
    <property type="match status" value="1"/>
</dbReference>
<feature type="domain" description="Alcohol dehydrogenase iron-type/glycerol dehydrogenase GldA" evidence="3">
    <location>
        <begin position="18"/>
        <end position="174"/>
    </location>
</feature>
<sequence length="390" mass="41381">MVLDPSSSIASASGPAESIDLVPGLVETRGCERLFLVLDEMAYQASGAKERLEPFFEKCETVRFVGFEPNPKLSDVRRGIEAYQAFRPDIVIAIGGGTAIDLAKLIATFAVEEAEPMQIIDREVSLQAKRVPLIAIPTTAGTGSEATHFAVVYVEGKKYSVADASLLPDIAVVDSRLTSSLPKSITAATGLDAFCQAVESIWSVGATEESMGYATEAVRLAAQHLVPASCGPSPDDRKAMSLASHLAGKAINLTKTTASHALSYHLTSMHGIPHGVAVALTLAPMLAFNAEVGEDDCSDPRGAEHVQKRIGLILELLGAVNVAEGCQRIQEILRDLDCPVSVADAGICSQDDLVAVVDSVNAERLSNNPRKATREDLLQVLTMDLCSDKI</sequence>
<feature type="domain" description="Fe-containing alcohol dehydrogenase-like C-terminal" evidence="4">
    <location>
        <begin position="186"/>
        <end position="382"/>
    </location>
</feature>
<proteinExistence type="inferred from homology"/>
<dbReference type="InterPro" id="IPR039697">
    <property type="entry name" value="Alcohol_dehydrogenase_Fe"/>
</dbReference>
<dbReference type="Pfam" id="PF00465">
    <property type="entry name" value="Fe-ADH"/>
    <property type="match status" value="1"/>
</dbReference>
<dbReference type="InterPro" id="IPR035873">
    <property type="entry name" value="PhpC"/>
</dbReference>
<dbReference type="InterPro" id="IPR001670">
    <property type="entry name" value="ADH_Fe/GldA"/>
</dbReference>
<dbReference type="AlphaFoldDB" id="A0A517MGK6"/>
<evidence type="ECO:0000259" key="4">
    <source>
        <dbReference type="Pfam" id="PF25137"/>
    </source>
</evidence>
<evidence type="ECO:0000256" key="2">
    <source>
        <dbReference type="ARBA" id="ARBA00023002"/>
    </source>
</evidence>
<comment type="similarity">
    <text evidence="1">Belongs to the iron-containing alcohol dehydrogenase family.</text>
</comment>
<dbReference type="PANTHER" id="PTHR11496:SF103">
    <property type="entry name" value="DEHYDROGENASE, PUTATIVE-RELATED"/>
    <property type="match status" value="1"/>
</dbReference>
<dbReference type="GO" id="GO:0004022">
    <property type="term" value="F:alcohol dehydrogenase (NAD+) activity"/>
    <property type="evidence" value="ECO:0007669"/>
    <property type="project" value="TreeGrafter"/>
</dbReference>
<dbReference type="Proteomes" id="UP000320672">
    <property type="component" value="Chromosome"/>
</dbReference>
<evidence type="ECO:0000313" key="5">
    <source>
        <dbReference type="EMBL" id="QDS94018.1"/>
    </source>
</evidence>
<gene>
    <name evidence="5" type="primary">adhE_2</name>
    <name evidence="5" type="ORF">FF011L_27950</name>
</gene>
<keyword evidence="6" id="KW-1185">Reference proteome</keyword>
<dbReference type="PANTHER" id="PTHR11496">
    <property type="entry name" value="ALCOHOL DEHYDROGENASE"/>
    <property type="match status" value="1"/>
</dbReference>
<name>A0A517MGK6_9BACT</name>
<dbReference type="KEGG" id="rml:FF011L_27950"/>
<reference evidence="5 6" key="1">
    <citation type="submission" date="2019-02" db="EMBL/GenBank/DDBJ databases">
        <title>Deep-cultivation of Planctomycetes and their phenomic and genomic characterization uncovers novel biology.</title>
        <authorList>
            <person name="Wiegand S."/>
            <person name="Jogler M."/>
            <person name="Boedeker C."/>
            <person name="Pinto D."/>
            <person name="Vollmers J."/>
            <person name="Rivas-Marin E."/>
            <person name="Kohn T."/>
            <person name="Peeters S.H."/>
            <person name="Heuer A."/>
            <person name="Rast P."/>
            <person name="Oberbeckmann S."/>
            <person name="Bunk B."/>
            <person name="Jeske O."/>
            <person name="Meyerdierks A."/>
            <person name="Storesund J.E."/>
            <person name="Kallscheuer N."/>
            <person name="Luecker S."/>
            <person name="Lage O.M."/>
            <person name="Pohl T."/>
            <person name="Merkel B.J."/>
            <person name="Hornburger P."/>
            <person name="Mueller R.-W."/>
            <person name="Bruemmer F."/>
            <person name="Labrenz M."/>
            <person name="Spormann A.M."/>
            <person name="Op den Camp H."/>
            <person name="Overmann J."/>
            <person name="Amann R."/>
            <person name="Jetten M.S.M."/>
            <person name="Mascher T."/>
            <person name="Medema M.H."/>
            <person name="Devos D.P."/>
            <person name="Kaster A.-K."/>
            <person name="Ovreas L."/>
            <person name="Rohde M."/>
            <person name="Galperin M.Y."/>
            <person name="Jogler C."/>
        </authorList>
    </citation>
    <scope>NUCLEOTIDE SEQUENCE [LARGE SCALE GENOMIC DNA]</scope>
    <source>
        <strain evidence="5 6">FF011L</strain>
    </source>
</reference>
<protein>
    <submittedName>
        <fullName evidence="5">Aldehyde-alcohol dehydrogenase</fullName>
    </submittedName>
</protein>
<dbReference type="PROSITE" id="PS00913">
    <property type="entry name" value="ADH_IRON_1"/>
    <property type="match status" value="1"/>
</dbReference>